<evidence type="ECO:0000256" key="1">
    <source>
        <dbReference type="SAM" id="MobiDB-lite"/>
    </source>
</evidence>
<comment type="caution">
    <text evidence="2">The sequence shown here is derived from an EMBL/GenBank/DDBJ whole genome shotgun (WGS) entry which is preliminary data.</text>
</comment>
<reference evidence="2 3" key="1">
    <citation type="submission" date="2024-02" db="EMBL/GenBank/DDBJ databases">
        <title>Deinococcus xinjiangensis NBRC 107630.</title>
        <authorList>
            <person name="Ichikawa N."/>
            <person name="Katano-Makiyama Y."/>
            <person name="Hidaka K."/>
        </authorList>
    </citation>
    <scope>NUCLEOTIDE SEQUENCE [LARGE SCALE GENOMIC DNA]</scope>
    <source>
        <strain evidence="2 3">NBRC 107630</strain>
    </source>
</reference>
<name>A0ABP9VBH9_9DEIO</name>
<organism evidence="2 3">
    <name type="scientific">Deinococcus xinjiangensis</name>
    <dbReference type="NCBI Taxonomy" id="457454"/>
    <lineage>
        <taxon>Bacteria</taxon>
        <taxon>Thermotogati</taxon>
        <taxon>Deinococcota</taxon>
        <taxon>Deinococci</taxon>
        <taxon>Deinococcales</taxon>
        <taxon>Deinococcaceae</taxon>
        <taxon>Deinococcus</taxon>
    </lineage>
</organism>
<sequence>MKRDALLSEARRATESQRRRVSEARAREHVGAAGWAQSSALEGILKLGREGLVVTDSLRQVVKLTTEQLRDLSLGALTEQREHHLKALEEIVESGKEQLTASQALEEMLCQALEDVYSLPLEDVNVRQLEVVHNRIQQQISALNAIIEAAKVQASTLEQVSALEVVSAAHHQRISEIEQLSAEDEVTALGQAGENIVGRIAELDKAPQQLDSLQQIGEAVVDKIPDTGAHPETQADTLEQLAETAQAKADELREG</sequence>
<accession>A0ABP9VBH9</accession>
<feature type="region of interest" description="Disordered" evidence="1">
    <location>
        <begin position="1"/>
        <end position="25"/>
    </location>
</feature>
<dbReference type="Proteomes" id="UP001458946">
    <property type="component" value="Unassembled WGS sequence"/>
</dbReference>
<dbReference type="EMBL" id="BAABRN010000026">
    <property type="protein sequence ID" value="GAA5502606.1"/>
    <property type="molecule type" value="Genomic_DNA"/>
</dbReference>
<keyword evidence="3" id="KW-1185">Reference proteome</keyword>
<proteinExistence type="predicted"/>
<dbReference type="RefSeq" id="WP_353542574.1">
    <property type="nucleotide sequence ID" value="NZ_BAABRN010000026.1"/>
</dbReference>
<gene>
    <name evidence="2" type="ORF">Dxin01_02350</name>
</gene>
<evidence type="ECO:0000313" key="2">
    <source>
        <dbReference type="EMBL" id="GAA5502606.1"/>
    </source>
</evidence>
<evidence type="ECO:0000313" key="3">
    <source>
        <dbReference type="Proteomes" id="UP001458946"/>
    </source>
</evidence>
<protein>
    <submittedName>
        <fullName evidence="2">Uncharacterized protein</fullName>
    </submittedName>
</protein>